<keyword evidence="2" id="KW-1185">Reference proteome</keyword>
<evidence type="ECO:0000313" key="1">
    <source>
        <dbReference type="EMBL" id="TVY09832.1"/>
    </source>
</evidence>
<protein>
    <submittedName>
        <fullName evidence="1">Uncharacterized protein</fullName>
    </submittedName>
</protein>
<comment type="caution">
    <text evidence="1">The sequence shown here is derived from an EMBL/GenBank/DDBJ whole genome shotgun (WGS) entry which is preliminary data.</text>
</comment>
<organism evidence="1 2">
    <name type="scientific">Paenibacillus cremeus</name>
    <dbReference type="NCBI Taxonomy" id="2163881"/>
    <lineage>
        <taxon>Bacteria</taxon>
        <taxon>Bacillati</taxon>
        <taxon>Bacillota</taxon>
        <taxon>Bacilli</taxon>
        <taxon>Bacillales</taxon>
        <taxon>Paenibacillaceae</taxon>
        <taxon>Paenibacillus</taxon>
    </lineage>
</organism>
<accession>A0A559KCH1</accession>
<evidence type="ECO:0000313" key="2">
    <source>
        <dbReference type="Proteomes" id="UP000317036"/>
    </source>
</evidence>
<dbReference type="EMBL" id="VNJI01000011">
    <property type="protein sequence ID" value="TVY09832.1"/>
    <property type="molecule type" value="Genomic_DNA"/>
</dbReference>
<name>A0A559KCH1_9BACL</name>
<dbReference type="AlphaFoldDB" id="A0A559KCH1"/>
<reference evidence="1 2" key="1">
    <citation type="submission" date="2019-07" db="EMBL/GenBank/DDBJ databases">
        <authorList>
            <person name="Kim J."/>
        </authorList>
    </citation>
    <scope>NUCLEOTIDE SEQUENCE [LARGE SCALE GENOMIC DNA]</scope>
    <source>
        <strain evidence="1 2">JC52</strain>
    </source>
</reference>
<gene>
    <name evidence="1" type="ORF">FPZ49_10680</name>
</gene>
<dbReference type="Proteomes" id="UP000317036">
    <property type="component" value="Unassembled WGS sequence"/>
</dbReference>
<sequence length="106" mass="12500">MNLCELVKVMEDGQVAFSKECDERIFYSGAIFRHKESGKEVVCDFNYLLAEDWEIEVEWVDFWTAWKAARDEGLAIRSEHSWNPVVFQNIVAVNKEMINGRWIILR</sequence>
<dbReference type="RefSeq" id="WP_144846331.1">
    <property type="nucleotide sequence ID" value="NZ_VNJI01000011.1"/>
</dbReference>
<proteinExistence type="predicted"/>
<dbReference type="OrthoDB" id="1799556at2"/>